<dbReference type="SUPFAM" id="SSF56112">
    <property type="entry name" value="Protein kinase-like (PK-like)"/>
    <property type="match status" value="1"/>
</dbReference>
<evidence type="ECO:0000256" key="1">
    <source>
        <dbReference type="ARBA" id="ARBA00010791"/>
    </source>
</evidence>
<evidence type="ECO:0000256" key="3">
    <source>
        <dbReference type="ARBA" id="ARBA00022679"/>
    </source>
</evidence>
<keyword evidence="9" id="KW-0812">Transmembrane</keyword>
<dbReference type="GO" id="GO:0000226">
    <property type="term" value="P:microtubule cytoskeleton organization"/>
    <property type="evidence" value="ECO:0007669"/>
    <property type="project" value="TreeGrafter"/>
</dbReference>
<dbReference type="PROSITE" id="PS50011">
    <property type="entry name" value="PROTEIN_KINASE_DOM"/>
    <property type="match status" value="1"/>
</dbReference>
<proteinExistence type="inferred from homology"/>
<evidence type="ECO:0000256" key="4">
    <source>
        <dbReference type="ARBA" id="ARBA00022741"/>
    </source>
</evidence>
<feature type="region of interest" description="Disordered" evidence="8">
    <location>
        <begin position="1"/>
        <end position="71"/>
    </location>
</feature>
<dbReference type="PROSITE" id="PS00107">
    <property type="entry name" value="PROTEIN_KINASE_ATP"/>
    <property type="match status" value="1"/>
</dbReference>
<feature type="region of interest" description="Disordered" evidence="8">
    <location>
        <begin position="498"/>
        <end position="581"/>
    </location>
</feature>
<evidence type="ECO:0000256" key="5">
    <source>
        <dbReference type="ARBA" id="ARBA00022777"/>
    </source>
</evidence>
<reference evidence="11 12" key="1">
    <citation type="submission" date="2016-07" db="EMBL/GenBank/DDBJ databases">
        <title>Pervasive Adenine N6-methylation of Active Genes in Fungi.</title>
        <authorList>
            <consortium name="DOE Joint Genome Institute"/>
            <person name="Mondo S.J."/>
            <person name="Dannebaum R.O."/>
            <person name="Kuo R.C."/>
            <person name="Labutti K."/>
            <person name="Haridas S."/>
            <person name="Kuo A."/>
            <person name="Salamov A."/>
            <person name="Ahrendt S.R."/>
            <person name="Lipzen A."/>
            <person name="Sullivan W."/>
            <person name="Andreopoulos W.B."/>
            <person name="Clum A."/>
            <person name="Lindquist E."/>
            <person name="Daum C."/>
            <person name="Ramamoorthy G.K."/>
            <person name="Gryganskyi A."/>
            <person name="Culley D."/>
            <person name="Magnuson J.K."/>
            <person name="James T.Y."/>
            <person name="O'Malley M.A."/>
            <person name="Stajich J.E."/>
            <person name="Spatafora J.W."/>
            <person name="Visel A."/>
            <person name="Grigoriev I.V."/>
        </authorList>
    </citation>
    <scope>NUCLEOTIDE SEQUENCE [LARGE SCALE GENOMIC DNA]</scope>
    <source>
        <strain evidence="11 12">PL171</strain>
    </source>
</reference>
<evidence type="ECO:0000259" key="10">
    <source>
        <dbReference type="PROSITE" id="PS50011"/>
    </source>
</evidence>
<dbReference type="OrthoDB" id="193931at2759"/>
<keyword evidence="2" id="KW-0723">Serine/threonine-protein kinase</keyword>
<feature type="domain" description="Protein kinase" evidence="10">
    <location>
        <begin position="89"/>
        <end position="344"/>
    </location>
</feature>
<keyword evidence="9" id="KW-1133">Transmembrane helix</keyword>
<dbReference type="Proteomes" id="UP000193411">
    <property type="component" value="Unassembled WGS sequence"/>
</dbReference>
<feature type="compositionally biased region" description="Polar residues" evidence="8">
    <location>
        <begin position="407"/>
        <end position="433"/>
    </location>
</feature>
<feature type="binding site" evidence="7">
    <location>
        <position position="127"/>
    </location>
    <ligand>
        <name>ATP</name>
        <dbReference type="ChEBI" id="CHEBI:30616"/>
    </ligand>
</feature>
<feature type="transmembrane region" description="Helical" evidence="9">
    <location>
        <begin position="602"/>
        <end position="620"/>
    </location>
</feature>
<feature type="compositionally biased region" description="Basic and acidic residues" evidence="8">
    <location>
        <begin position="563"/>
        <end position="581"/>
    </location>
</feature>
<protein>
    <submittedName>
        <fullName evidence="11">Kinase-like domain-containing protein</fullName>
    </submittedName>
</protein>
<feature type="compositionally biased region" description="Polar residues" evidence="8">
    <location>
        <begin position="1"/>
        <end position="13"/>
    </location>
</feature>
<keyword evidence="9" id="KW-0472">Membrane</keyword>
<evidence type="ECO:0000256" key="9">
    <source>
        <dbReference type="SAM" id="Phobius"/>
    </source>
</evidence>
<gene>
    <name evidence="11" type="ORF">BCR44DRAFT_147901</name>
</gene>
<dbReference type="GO" id="GO:0004674">
    <property type="term" value="F:protein serine/threonine kinase activity"/>
    <property type="evidence" value="ECO:0007669"/>
    <property type="project" value="UniProtKB-KW"/>
</dbReference>
<dbReference type="Pfam" id="PF00069">
    <property type="entry name" value="Pkinase"/>
    <property type="match status" value="1"/>
</dbReference>
<evidence type="ECO:0000256" key="8">
    <source>
        <dbReference type="SAM" id="MobiDB-lite"/>
    </source>
</evidence>
<dbReference type="SMART" id="SM00220">
    <property type="entry name" value="S_TKc"/>
    <property type="match status" value="1"/>
</dbReference>
<keyword evidence="4 7" id="KW-0547">Nucleotide-binding</keyword>
<dbReference type="Gene3D" id="1.10.510.10">
    <property type="entry name" value="Transferase(Phosphotransferase) domain 1"/>
    <property type="match status" value="1"/>
</dbReference>
<feature type="compositionally biased region" description="Low complexity" evidence="8">
    <location>
        <begin position="32"/>
        <end position="63"/>
    </location>
</feature>
<dbReference type="EMBL" id="MCFL01000031">
    <property type="protein sequence ID" value="ORZ34071.1"/>
    <property type="molecule type" value="Genomic_DNA"/>
</dbReference>
<feature type="region of interest" description="Disordered" evidence="8">
    <location>
        <begin position="385"/>
        <end position="433"/>
    </location>
</feature>
<dbReference type="InterPro" id="IPR017441">
    <property type="entry name" value="Protein_kinase_ATP_BS"/>
</dbReference>
<evidence type="ECO:0000256" key="2">
    <source>
        <dbReference type="ARBA" id="ARBA00022527"/>
    </source>
</evidence>
<dbReference type="AlphaFoldDB" id="A0A1Y2HJQ0"/>
<dbReference type="InterPro" id="IPR011009">
    <property type="entry name" value="Kinase-like_dom_sf"/>
</dbReference>
<keyword evidence="6 7" id="KW-0067">ATP-binding</keyword>
<evidence type="ECO:0000313" key="11">
    <source>
        <dbReference type="EMBL" id="ORZ34071.1"/>
    </source>
</evidence>
<dbReference type="GO" id="GO:0005737">
    <property type="term" value="C:cytoplasm"/>
    <property type="evidence" value="ECO:0007669"/>
    <property type="project" value="TreeGrafter"/>
</dbReference>
<dbReference type="GO" id="GO:0035556">
    <property type="term" value="P:intracellular signal transduction"/>
    <property type="evidence" value="ECO:0007669"/>
    <property type="project" value="TreeGrafter"/>
</dbReference>
<dbReference type="STRING" id="765915.A0A1Y2HJQ0"/>
<dbReference type="FunFam" id="1.10.510.10:FF:000571">
    <property type="entry name" value="Maternal embryonic leucine zipper kinase"/>
    <property type="match status" value="1"/>
</dbReference>
<dbReference type="InterPro" id="IPR000719">
    <property type="entry name" value="Prot_kinase_dom"/>
</dbReference>
<comment type="similarity">
    <text evidence="1">Belongs to the protein kinase superfamily. CAMK Ser/Thr protein kinase family. NIM1 subfamily.</text>
</comment>
<evidence type="ECO:0000313" key="12">
    <source>
        <dbReference type="Proteomes" id="UP000193411"/>
    </source>
</evidence>
<dbReference type="PANTHER" id="PTHR24346:SF82">
    <property type="entry name" value="KP78A-RELATED"/>
    <property type="match status" value="1"/>
</dbReference>
<accession>A0A1Y2HJQ0</accession>
<comment type="caution">
    <text evidence="11">The sequence shown here is derived from an EMBL/GenBank/DDBJ whole genome shotgun (WGS) entry which is preliminary data.</text>
</comment>
<keyword evidence="5 11" id="KW-0418">Kinase</keyword>
<keyword evidence="12" id="KW-1185">Reference proteome</keyword>
<sequence length="622" mass="67478">MTTTIHPLNNDLPNQPEKGSVEQSSPLGHPRSLAASDTTLCTTTKSASSSSSSCDQPPSTCSSHPSLVPSVPTKPQVVVPTFLEGLPGYKIRRLVGNGSFGVVYSAKCLRTNERVAIKSLDKLRIAKRSRSPAASPCSFLRNLIPPHPNIIRLIDVVETEAVLHMVMEYLPRGDLHKQLAGFGAYKEEDARPLFAQLVSAVGYLHEKGWVHRDIKLDNVLLTNDGKQIRLCDFGLTVRYSWTQPLKSFAGSPPFASPEVHFGWEFYGPESDIWSLGVVLYTMLTSSLPFDGKDFKSLRQAVWQANPRLPKTLSMESVQLLRACFARNPTQRTDVGLITDSHWLLGKKLASPSAAVQDSICPPTAQMTGLPPYEDTSQARGRQSIRIDTHPHHPPPSVRGRSVGPLSAISTNVSSPLSTFTRPRAKSVTSDTRQMAPSVLGAPTGIVGSQMGSWLGFAGFADKMAGVRLGHLHGSLMRLVDGVVGNNRDAHDGEDLIELPVSMQASGHSRSRSRARGVARSRSPASSASGSRSMDALHEQHEDEAGDVESGAASHSLSTSLEVLGDKVRREPSQDSLGREQSREWPVCREAGVPIPMASGVHWFFPFVVMLIGVLFTLVFGTK</sequence>
<feature type="compositionally biased region" description="Basic residues" evidence="8">
    <location>
        <begin position="508"/>
        <end position="518"/>
    </location>
</feature>
<dbReference type="PANTHER" id="PTHR24346">
    <property type="entry name" value="MAP/MICROTUBULE AFFINITY-REGULATING KINASE"/>
    <property type="match status" value="1"/>
</dbReference>
<organism evidence="11 12">
    <name type="scientific">Catenaria anguillulae PL171</name>
    <dbReference type="NCBI Taxonomy" id="765915"/>
    <lineage>
        <taxon>Eukaryota</taxon>
        <taxon>Fungi</taxon>
        <taxon>Fungi incertae sedis</taxon>
        <taxon>Blastocladiomycota</taxon>
        <taxon>Blastocladiomycetes</taxon>
        <taxon>Blastocladiales</taxon>
        <taxon>Catenariaceae</taxon>
        <taxon>Catenaria</taxon>
    </lineage>
</organism>
<name>A0A1Y2HJQ0_9FUNG</name>
<keyword evidence="3" id="KW-0808">Transferase</keyword>
<evidence type="ECO:0000256" key="7">
    <source>
        <dbReference type="PROSITE-ProRule" id="PRU10141"/>
    </source>
</evidence>
<evidence type="ECO:0000256" key="6">
    <source>
        <dbReference type="ARBA" id="ARBA00022840"/>
    </source>
</evidence>
<dbReference type="GO" id="GO:0005524">
    <property type="term" value="F:ATP binding"/>
    <property type="evidence" value="ECO:0007669"/>
    <property type="project" value="UniProtKB-UniRule"/>
</dbReference>
<feature type="compositionally biased region" description="Low complexity" evidence="8">
    <location>
        <begin position="519"/>
        <end position="532"/>
    </location>
</feature>